<dbReference type="InterPro" id="IPR004147">
    <property type="entry name" value="ABC1_dom"/>
</dbReference>
<reference evidence="3 4" key="1">
    <citation type="journal article" date="2016" name="G3 (Bethesda)">
        <title>First Draft Assembly and Annotation of the Genome of a California Endemic Oak Quercus lobata Nee (Fagaceae).</title>
        <authorList>
            <person name="Sork V.L."/>
            <person name="Fitz-Gibbon S.T."/>
            <person name="Puiu D."/>
            <person name="Crepeau M."/>
            <person name="Gugger P.F."/>
            <person name="Sherman R."/>
            <person name="Stevens K."/>
            <person name="Langley C.H."/>
            <person name="Pellegrini M."/>
            <person name="Salzberg S.L."/>
        </authorList>
    </citation>
    <scope>NUCLEOTIDE SEQUENCE [LARGE SCALE GENOMIC DNA]</scope>
    <source>
        <strain evidence="3 4">cv. SW786</strain>
    </source>
</reference>
<comment type="similarity">
    <text evidence="1">Belongs to the protein kinase superfamily. ADCK protein kinase family.</text>
</comment>
<dbReference type="AlphaFoldDB" id="A0A7N2N047"/>
<sequence length="174" mass="19547">MEWIIGESPTDLLSVSTGNSIDHGSRYTERQQFDAKRRLLDLVCNKDLHTYPLYLASTLSLAPRVKPVNKGVEASLVQLLETGLLHADPHPGNLRYTSTGQIGFLDFGLLCQMEKKHQYAMLASIVHMVNGDWESLVRALIEMDVVRLGTNIRRVTMVSYLVLSTLKFQFIAVS</sequence>
<accession>A0A7N2N047</accession>
<dbReference type="PANTHER" id="PTHR10566:SF123">
    <property type="entry name" value="PROTEIN KINASE SUPERFAMILY PROTEIN"/>
    <property type="match status" value="1"/>
</dbReference>
<reference evidence="3" key="2">
    <citation type="submission" date="2021-01" db="UniProtKB">
        <authorList>
            <consortium name="EnsemblPlants"/>
        </authorList>
    </citation>
    <scope>IDENTIFICATION</scope>
</reference>
<keyword evidence="4" id="KW-1185">Reference proteome</keyword>
<dbReference type="EMBL" id="LRBV02000011">
    <property type="status" value="NOT_ANNOTATED_CDS"/>
    <property type="molecule type" value="Genomic_DNA"/>
</dbReference>
<dbReference type="InterPro" id="IPR050154">
    <property type="entry name" value="UbiB_kinase"/>
</dbReference>
<feature type="domain" description="ABC1 atypical kinase-like" evidence="2">
    <location>
        <begin position="68"/>
        <end position="138"/>
    </location>
</feature>
<dbReference type="EnsemblPlants" id="QL11p054998:mrna">
    <property type="protein sequence ID" value="QL11p054998:mrna"/>
    <property type="gene ID" value="QL11p054998"/>
</dbReference>
<name>A0A7N2N047_QUELO</name>
<dbReference type="Pfam" id="PF03109">
    <property type="entry name" value="ABC1"/>
    <property type="match status" value="1"/>
</dbReference>
<evidence type="ECO:0000259" key="2">
    <source>
        <dbReference type="Pfam" id="PF03109"/>
    </source>
</evidence>
<dbReference type="PANTHER" id="PTHR10566">
    <property type="entry name" value="CHAPERONE-ACTIVITY OF BC1 COMPLEX CABC1 -RELATED"/>
    <property type="match status" value="1"/>
</dbReference>
<organism evidence="3 4">
    <name type="scientific">Quercus lobata</name>
    <name type="common">Valley oak</name>
    <dbReference type="NCBI Taxonomy" id="97700"/>
    <lineage>
        <taxon>Eukaryota</taxon>
        <taxon>Viridiplantae</taxon>
        <taxon>Streptophyta</taxon>
        <taxon>Embryophyta</taxon>
        <taxon>Tracheophyta</taxon>
        <taxon>Spermatophyta</taxon>
        <taxon>Magnoliopsida</taxon>
        <taxon>eudicotyledons</taxon>
        <taxon>Gunneridae</taxon>
        <taxon>Pentapetalae</taxon>
        <taxon>rosids</taxon>
        <taxon>fabids</taxon>
        <taxon>Fagales</taxon>
        <taxon>Fagaceae</taxon>
        <taxon>Quercus</taxon>
    </lineage>
</organism>
<evidence type="ECO:0000313" key="4">
    <source>
        <dbReference type="Proteomes" id="UP000594261"/>
    </source>
</evidence>
<evidence type="ECO:0000313" key="3">
    <source>
        <dbReference type="EnsemblPlants" id="QL11p054998:mrna"/>
    </source>
</evidence>
<dbReference type="InterPro" id="IPR011009">
    <property type="entry name" value="Kinase-like_dom_sf"/>
</dbReference>
<dbReference type="InParanoid" id="A0A7N2N047"/>
<dbReference type="Gramene" id="QL11p054998:mrna">
    <property type="protein sequence ID" value="QL11p054998:mrna"/>
    <property type="gene ID" value="QL11p054998"/>
</dbReference>
<dbReference type="Proteomes" id="UP000594261">
    <property type="component" value="Chromosome 11"/>
</dbReference>
<dbReference type="SUPFAM" id="SSF56112">
    <property type="entry name" value="Protein kinase-like (PK-like)"/>
    <property type="match status" value="1"/>
</dbReference>
<evidence type="ECO:0000256" key="1">
    <source>
        <dbReference type="ARBA" id="ARBA00009670"/>
    </source>
</evidence>
<protein>
    <recommendedName>
        <fullName evidence="2">ABC1 atypical kinase-like domain-containing protein</fullName>
    </recommendedName>
</protein>
<proteinExistence type="inferred from homology"/>
<dbReference type="OMA" id="HIANSDW"/>